<feature type="domain" description="Reverse transcriptase Ty1/copia-type" evidence="2">
    <location>
        <begin position="642"/>
        <end position="690"/>
    </location>
</feature>
<feature type="compositionally biased region" description="Polar residues" evidence="1">
    <location>
        <begin position="430"/>
        <end position="439"/>
    </location>
</feature>
<dbReference type="Proteomes" id="UP001151760">
    <property type="component" value="Unassembled WGS sequence"/>
</dbReference>
<dbReference type="GO" id="GO:0003964">
    <property type="term" value="F:RNA-directed DNA polymerase activity"/>
    <property type="evidence" value="ECO:0007669"/>
    <property type="project" value="UniProtKB-KW"/>
</dbReference>
<dbReference type="InterPro" id="IPR043502">
    <property type="entry name" value="DNA/RNA_pol_sf"/>
</dbReference>
<name>A0ABQ4XBE0_9ASTR</name>
<reference evidence="3" key="2">
    <citation type="submission" date="2022-01" db="EMBL/GenBank/DDBJ databases">
        <authorList>
            <person name="Yamashiro T."/>
            <person name="Shiraishi A."/>
            <person name="Satake H."/>
            <person name="Nakayama K."/>
        </authorList>
    </citation>
    <scope>NUCLEOTIDE SEQUENCE</scope>
</reference>
<dbReference type="SUPFAM" id="SSF56672">
    <property type="entry name" value="DNA/RNA polymerases"/>
    <property type="match status" value="1"/>
</dbReference>
<proteinExistence type="predicted"/>
<protein>
    <submittedName>
        <fullName evidence="3">RNA-directed DNA polymerase, eukaryota, reverse transcriptase zinc-binding domain protein</fullName>
    </submittedName>
</protein>
<evidence type="ECO:0000256" key="1">
    <source>
        <dbReference type="SAM" id="MobiDB-lite"/>
    </source>
</evidence>
<keyword evidence="4" id="KW-1185">Reference proteome</keyword>
<accession>A0ABQ4XBE0</accession>
<keyword evidence="3" id="KW-0548">Nucleotidyltransferase</keyword>
<dbReference type="EMBL" id="BQNB010009338">
    <property type="protein sequence ID" value="GJS62131.1"/>
    <property type="molecule type" value="Genomic_DNA"/>
</dbReference>
<evidence type="ECO:0000259" key="2">
    <source>
        <dbReference type="Pfam" id="PF07727"/>
    </source>
</evidence>
<dbReference type="InterPro" id="IPR013103">
    <property type="entry name" value="RVT_2"/>
</dbReference>
<comment type="caution">
    <text evidence="3">The sequence shown here is derived from an EMBL/GenBank/DDBJ whole genome shotgun (WGS) entry which is preliminary data.</text>
</comment>
<organism evidence="3 4">
    <name type="scientific">Tanacetum coccineum</name>
    <dbReference type="NCBI Taxonomy" id="301880"/>
    <lineage>
        <taxon>Eukaryota</taxon>
        <taxon>Viridiplantae</taxon>
        <taxon>Streptophyta</taxon>
        <taxon>Embryophyta</taxon>
        <taxon>Tracheophyta</taxon>
        <taxon>Spermatophyta</taxon>
        <taxon>Magnoliopsida</taxon>
        <taxon>eudicotyledons</taxon>
        <taxon>Gunneridae</taxon>
        <taxon>Pentapetalae</taxon>
        <taxon>asterids</taxon>
        <taxon>campanulids</taxon>
        <taxon>Asterales</taxon>
        <taxon>Asteraceae</taxon>
        <taxon>Asteroideae</taxon>
        <taxon>Anthemideae</taxon>
        <taxon>Anthemidinae</taxon>
        <taxon>Tanacetum</taxon>
    </lineage>
</organism>
<evidence type="ECO:0000313" key="3">
    <source>
        <dbReference type="EMBL" id="GJS62131.1"/>
    </source>
</evidence>
<keyword evidence="3" id="KW-0808">Transferase</keyword>
<evidence type="ECO:0000313" key="4">
    <source>
        <dbReference type="Proteomes" id="UP001151760"/>
    </source>
</evidence>
<dbReference type="PANTHER" id="PTHR33116">
    <property type="entry name" value="REVERSE TRANSCRIPTASE ZINC-BINDING DOMAIN-CONTAINING PROTEIN-RELATED-RELATED"/>
    <property type="match status" value="1"/>
</dbReference>
<feature type="region of interest" description="Disordered" evidence="1">
    <location>
        <begin position="423"/>
        <end position="442"/>
    </location>
</feature>
<feature type="region of interest" description="Disordered" evidence="1">
    <location>
        <begin position="395"/>
        <end position="414"/>
    </location>
</feature>
<dbReference type="Pfam" id="PF07727">
    <property type="entry name" value="RVT_2"/>
    <property type="match status" value="1"/>
</dbReference>
<reference evidence="3" key="1">
    <citation type="journal article" date="2022" name="Int. J. Mol. Sci.">
        <title>Draft Genome of Tanacetum Coccineum: Genomic Comparison of Closely Related Tanacetum-Family Plants.</title>
        <authorList>
            <person name="Yamashiro T."/>
            <person name="Shiraishi A."/>
            <person name="Nakayama K."/>
            <person name="Satake H."/>
        </authorList>
    </citation>
    <scope>NUCLEOTIDE SEQUENCE</scope>
</reference>
<dbReference type="PANTHER" id="PTHR33116:SF79">
    <property type="entry name" value="REVERSE TRANSCRIPTASE DOMAIN, ZINC FINGER, CCHC-TYPE-RELATED"/>
    <property type="match status" value="1"/>
</dbReference>
<sequence>MKIYSQQAPFLYLGSYVGGNMHRLKSWDDIIGHVRRHLSNWKMKMLSIGGRLTLVKSVLGSMPIFLMSLFKVPSGILRSLESIRSKFFNGIDGSKNKASWVQWSKALASKDNGGLGISSLFALNRGLIFKWIWRFVSQENSLWARVIKAVHKKDGSIGVNVKNVSNSVWLNIIREINVLSEKGINLVNQLRIKLGNGEITHFWDDNWCEGGRLKDRFPRVYALEECKDITVGSKLAQPSITQSFRRMPRGAVEQMQVDNLINLVQNISLIPMQDRWTWMLNSLGDFLVASVRSYIDTTMLPKGDYQTRWVNLVPIKVNTFAWKVMTNSLPMRMPTAVLSGKSSYELVFNCKPKLSHLRTFGYLCYATILTSTNKFSSRSDKCVFIEYSFDKKRSNDPNDDLRVNNKGGGTNPSSVKAVIESPDADLCPTTDPSTSTSNEGLDKFGSKSTYDVNSEILGSITAQGPTNDGGATLKDDMFNSECEDLDLYNLDMLFQSNEGNNEHSSVGGLRRSSRKSIMPNKFNDYVLNNKAKYGLDKSYKYAAFDPRWIEVMNSEIEALNRNKTWITTDLSKNKKAIRSKWIFKLKYKSTGEVERCLLNLAVQKGWVVYQLDINNAFLYREIVEDVYMTLPEGYFDINDKKFAGESFVMLLVYVDDILITGNDMTEIKNCKKLLNSEFMIKDLGVLNFFLA</sequence>
<keyword evidence="3" id="KW-0695">RNA-directed DNA polymerase</keyword>
<gene>
    <name evidence="3" type="ORF">Tco_0656915</name>
</gene>